<name>A0A9N9VRI3_9HYPO</name>
<reference evidence="1" key="1">
    <citation type="submission" date="2021-10" db="EMBL/GenBank/DDBJ databases">
        <authorList>
            <person name="Piombo E."/>
        </authorList>
    </citation>
    <scope>NUCLEOTIDE SEQUENCE</scope>
</reference>
<dbReference type="EMBL" id="CABFNQ020000734">
    <property type="protein sequence ID" value="CAH0028655.1"/>
    <property type="molecule type" value="Genomic_DNA"/>
</dbReference>
<accession>A0A9N9VRI3</accession>
<evidence type="ECO:0000313" key="2">
    <source>
        <dbReference type="Proteomes" id="UP000696573"/>
    </source>
</evidence>
<dbReference type="Proteomes" id="UP000696573">
    <property type="component" value="Unassembled WGS sequence"/>
</dbReference>
<proteinExistence type="predicted"/>
<dbReference type="AlphaFoldDB" id="A0A9N9VRI3"/>
<protein>
    <submittedName>
        <fullName evidence="1">Uncharacterized protein</fullName>
    </submittedName>
</protein>
<gene>
    <name evidence="1" type="ORF">CRHIZ90672A_00012122</name>
</gene>
<sequence length="192" mass="21984">MRRGWFKYTNGLNGDVISLRPRFIVIQSTSADSKKARQFRIAPEGTNAGAKFSAQECDVTNVSRKEAILLHRSDQPQSLIKRQETSKIISTSDFAHKIIIRLSTNKCDLFALIKKKRSVCNLPNTKPNLRQSNSPLPRGHIRHKAVARQRRAQYLKNANGQMKEYLKSHANNFINGEKEPYSNKTTTHQIRR</sequence>
<evidence type="ECO:0000313" key="1">
    <source>
        <dbReference type="EMBL" id="CAH0028655.1"/>
    </source>
</evidence>
<dbReference type="OrthoDB" id="10612230at2759"/>
<organism evidence="1 2">
    <name type="scientific">Clonostachys rhizophaga</name>
    <dbReference type="NCBI Taxonomy" id="160324"/>
    <lineage>
        <taxon>Eukaryota</taxon>
        <taxon>Fungi</taxon>
        <taxon>Dikarya</taxon>
        <taxon>Ascomycota</taxon>
        <taxon>Pezizomycotina</taxon>
        <taxon>Sordariomycetes</taxon>
        <taxon>Hypocreomycetidae</taxon>
        <taxon>Hypocreales</taxon>
        <taxon>Bionectriaceae</taxon>
        <taxon>Clonostachys</taxon>
    </lineage>
</organism>
<keyword evidence="2" id="KW-1185">Reference proteome</keyword>
<comment type="caution">
    <text evidence="1">The sequence shown here is derived from an EMBL/GenBank/DDBJ whole genome shotgun (WGS) entry which is preliminary data.</text>
</comment>